<dbReference type="EMBL" id="FUXF01000004">
    <property type="protein sequence ID" value="SJZ44950.1"/>
    <property type="molecule type" value="Genomic_DNA"/>
</dbReference>
<organism evidence="9 10">
    <name type="scientific">Mycoplasmopsis verecunda</name>
    <dbReference type="NCBI Taxonomy" id="171291"/>
    <lineage>
        <taxon>Bacteria</taxon>
        <taxon>Bacillati</taxon>
        <taxon>Mycoplasmatota</taxon>
        <taxon>Mycoplasmoidales</taxon>
        <taxon>Metamycoplasmataceae</taxon>
        <taxon>Mycoplasmopsis</taxon>
    </lineage>
</organism>
<evidence type="ECO:0000256" key="7">
    <source>
        <dbReference type="ARBA" id="ARBA00049244"/>
    </source>
</evidence>
<dbReference type="Gene3D" id="1.20.272.10">
    <property type="match status" value="1"/>
</dbReference>
<evidence type="ECO:0000256" key="6">
    <source>
        <dbReference type="ARBA" id="ARBA00034754"/>
    </source>
</evidence>
<reference evidence="10" key="1">
    <citation type="submission" date="2017-02" db="EMBL/GenBank/DDBJ databases">
        <authorList>
            <person name="Varghese N."/>
            <person name="Submissions S."/>
        </authorList>
    </citation>
    <scope>NUCLEOTIDE SEQUENCE [LARGE SCALE GENOMIC DNA]</scope>
    <source>
        <strain evidence="10">ATCC 27862</strain>
    </source>
</reference>
<accession>A0A1T4KRF6</accession>
<dbReference type="AlphaFoldDB" id="A0A1T4KRF6"/>
<dbReference type="InterPro" id="IPR008921">
    <property type="entry name" value="DNA_pol3_clamp-load_cplx_C"/>
</dbReference>
<dbReference type="Pfam" id="PF21694">
    <property type="entry name" value="DNA_pol3_delta_C"/>
    <property type="match status" value="1"/>
</dbReference>
<dbReference type="STRING" id="171291.SAMN02745154_00143"/>
<dbReference type="GO" id="GO:0006261">
    <property type="term" value="P:DNA-templated DNA replication"/>
    <property type="evidence" value="ECO:0007669"/>
    <property type="project" value="TreeGrafter"/>
</dbReference>
<dbReference type="GO" id="GO:0003887">
    <property type="term" value="F:DNA-directed DNA polymerase activity"/>
    <property type="evidence" value="ECO:0007669"/>
    <property type="project" value="UniProtKB-KW"/>
</dbReference>
<dbReference type="GO" id="GO:0009360">
    <property type="term" value="C:DNA polymerase III complex"/>
    <property type="evidence" value="ECO:0007669"/>
    <property type="project" value="TreeGrafter"/>
</dbReference>
<dbReference type="SUPFAM" id="SSF48019">
    <property type="entry name" value="post-AAA+ oligomerization domain-like"/>
    <property type="match status" value="1"/>
</dbReference>
<sequence>MILITGNNEYAVKKQVDIYKAKYDDDFVYQLDQNTSDFIETLENILNSQSLFQANKLIVIDNNKFYKDKAILKKYKIDIETICQWLNESKYEIILILNEMQTAEKNFLKLLKITQKFDFNTYSEKDLDNWVLHQAKSYGLNIKYNDMLHLSSKLPKNQNIIDNELQKLSLLGEPINSELIDSFIPQYPIDDPFYFSNSLSNNNLYDIYKKYKLLLEQGEDINKLIYMITNTIILINRYYKYRKVILNRSDLANKLNITEKRLYVVEKIARNYQEQNINIMINELAALDEQIKFMGVSSNDLFETFLAKNFGK</sequence>
<name>A0A1T4KRF6_9BACT</name>
<evidence type="ECO:0000256" key="1">
    <source>
        <dbReference type="ARBA" id="ARBA00012417"/>
    </source>
</evidence>
<feature type="domain" description="DNA polymerase III delta subunit-like C-terminal" evidence="8">
    <location>
        <begin position="193"/>
        <end position="308"/>
    </location>
</feature>
<keyword evidence="10" id="KW-1185">Reference proteome</keyword>
<keyword evidence="5" id="KW-0239">DNA-directed DNA polymerase</keyword>
<evidence type="ECO:0000256" key="5">
    <source>
        <dbReference type="ARBA" id="ARBA00022932"/>
    </source>
</evidence>
<dbReference type="SUPFAM" id="SSF52540">
    <property type="entry name" value="P-loop containing nucleoside triphosphate hydrolases"/>
    <property type="match status" value="1"/>
</dbReference>
<dbReference type="Proteomes" id="UP000190389">
    <property type="component" value="Unassembled WGS sequence"/>
</dbReference>
<dbReference type="InterPro" id="IPR048466">
    <property type="entry name" value="DNA_pol3_delta-like_C"/>
</dbReference>
<dbReference type="RefSeq" id="WP_078746895.1">
    <property type="nucleotide sequence ID" value="NZ_CP137850.1"/>
</dbReference>
<keyword evidence="2" id="KW-0808">Transferase</keyword>
<proteinExistence type="inferred from homology"/>
<dbReference type="Gene3D" id="1.10.8.60">
    <property type="match status" value="1"/>
</dbReference>
<evidence type="ECO:0000313" key="9">
    <source>
        <dbReference type="EMBL" id="SJZ44950.1"/>
    </source>
</evidence>
<gene>
    <name evidence="9" type="ORF">SAMN02745154_00143</name>
</gene>
<keyword evidence="4" id="KW-0235">DNA replication</keyword>
<dbReference type="PANTHER" id="PTHR34388:SF1">
    <property type="entry name" value="DNA POLYMERASE III SUBUNIT DELTA"/>
    <property type="match status" value="1"/>
</dbReference>
<dbReference type="OrthoDB" id="400018at2"/>
<comment type="similarity">
    <text evidence="6">Belongs to the DNA polymerase HolA subunit family.</text>
</comment>
<dbReference type="GO" id="GO:0003677">
    <property type="term" value="F:DNA binding"/>
    <property type="evidence" value="ECO:0007669"/>
    <property type="project" value="InterPro"/>
</dbReference>
<dbReference type="InterPro" id="IPR005790">
    <property type="entry name" value="DNA_polIII_delta"/>
</dbReference>
<evidence type="ECO:0000256" key="2">
    <source>
        <dbReference type="ARBA" id="ARBA00022679"/>
    </source>
</evidence>
<protein>
    <recommendedName>
        <fullName evidence="1">DNA-directed DNA polymerase</fullName>
        <ecNumber evidence="1">2.7.7.7</ecNumber>
    </recommendedName>
</protein>
<evidence type="ECO:0000256" key="3">
    <source>
        <dbReference type="ARBA" id="ARBA00022695"/>
    </source>
</evidence>
<dbReference type="Gene3D" id="3.40.50.300">
    <property type="entry name" value="P-loop containing nucleotide triphosphate hydrolases"/>
    <property type="match status" value="1"/>
</dbReference>
<keyword evidence="3" id="KW-0548">Nucleotidyltransferase</keyword>
<dbReference type="PANTHER" id="PTHR34388">
    <property type="entry name" value="DNA POLYMERASE III SUBUNIT DELTA"/>
    <property type="match status" value="1"/>
</dbReference>
<dbReference type="InterPro" id="IPR027417">
    <property type="entry name" value="P-loop_NTPase"/>
</dbReference>
<evidence type="ECO:0000256" key="4">
    <source>
        <dbReference type="ARBA" id="ARBA00022705"/>
    </source>
</evidence>
<dbReference type="EC" id="2.7.7.7" evidence="1"/>
<dbReference type="NCBIfam" id="TIGR01128">
    <property type="entry name" value="holA"/>
    <property type="match status" value="1"/>
</dbReference>
<evidence type="ECO:0000259" key="8">
    <source>
        <dbReference type="Pfam" id="PF21694"/>
    </source>
</evidence>
<comment type="catalytic activity">
    <reaction evidence="7">
        <text>DNA(n) + a 2'-deoxyribonucleoside 5'-triphosphate = DNA(n+1) + diphosphate</text>
        <dbReference type="Rhea" id="RHEA:22508"/>
        <dbReference type="Rhea" id="RHEA-COMP:17339"/>
        <dbReference type="Rhea" id="RHEA-COMP:17340"/>
        <dbReference type="ChEBI" id="CHEBI:33019"/>
        <dbReference type="ChEBI" id="CHEBI:61560"/>
        <dbReference type="ChEBI" id="CHEBI:173112"/>
        <dbReference type="EC" id="2.7.7.7"/>
    </reaction>
</comment>
<evidence type="ECO:0000313" key="10">
    <source>
        <dbReference type="Proteomes" id="UP000190389"/>
    </source>
</evidence>